<feature type="coiled-coil region" evidence="5">
    <location>
        <begin position="136"/>
        <end position="163"/>
    </location>
</feature>
<evidence type="ECO:0000256" key="4">
    <source>
        <dbReference type="ARBA" id="ARBA00035640"/>
    </source>
</evidence>
<gene>
    <name evidence="7" type="ORF">BS640_06360</name>
</gene>
<dbReference type="InterPro" id="IPR006972">
    <property type="entry name" value="BipB-like_C"/>
</dbReference>
<keyword evidence="2" id="KW-1043">Host membrane</keyword>
<dbReference type="AlphaFoldDB" id="A0A1X0WI39"/>
<name>A0A1X0WI39_9GAMM</name>
<sequence length="502" mass="53104">MTMILNGAMSANTLTDDSAISKDVVSKKNSAVTQTQTNAETLFAATDCPKTSSLATPRAAATPVSRREADAAFERVKQNIPPASNDDRGNSGINLTLETLVALPMDSMLMASTLLSNEILGNTVTSKCEVMKILSDKQEQVRADQLKARLEEIANNVELQDKTKKAAVISVCFDWVVAAVEVVTGVMKIAGGIMSGNPMMVAGGAMDLLAGCAGVVKAVANTLAIVDPENADKYHDMAEKAGYVQMGFEIAGAVVDVTSSVRNALVAKIVPNITKKVMKEGGEAIMNTAISEGVKAGTKEASKQIISVAATQIAKKIAAESAELITAQLSKQAITFTSKTGGKFLKKVASSKMAKNFSQDAVEKMAKQTLEKAGNQAVKSGQKITTHSVTASMRTTAQLKAMSSVPLVTTLGKGLIAGCKGTQQASMAVIDKQRASIQKDISLLIVDQQWNQMIFDLYSDSKKKALDRIRELQQGQGTIIEEGLQTMSQMGTTQVNIASSMV</sequence>
<comment type="subcellular location">
    <subcellularLocation>
        <location evidence="1">Host membrane</location>
        <topology evidence="1">Multi-pass membrane protein</topology>
    </subcellularLocation>
</comment>
<dbReference type="GeneID" id="93565592"/>
<evidence type="ECO:0000256" key="2">
    <source>
        <dbReference type="ARBA" id="ARBA00022870"/>
    </source>
</evidence>
<evidence type="ECO:0000313" key="7">
    <source>
        <dbReference type="EMBL" id="ORJ26457.1"/>
    </source>
</evidence>
<evidence type="ECO:0000256" key="1">
    <source>
        <dbReference type="ARBA" id="ARBA00004301"/>
    </source>
</evidence>
<evidence type="ECO:0000313" key="8">
    <source>
        <dbReference type="Proteomes" id="UP000192536"/>
    </source>
</evidence>
<keyword evidence="8" id="KW-1185">Reference proteome</keyword>
<reference evidence="7 8" key="1">
    <citation type="journal article" date="2017" name="Int. J. Syst. Evol. Microbiol.">
        <title>Rouxiella badensis sp. nov. and Rouxiella silvae sp. nov. isolated from peat bog soil in Germany and emendation of the genus description.</title>
        <authorList>
            <person name="Le Fleche-Mateos A."/>
            <person name="Kugler J.H."/>
            <person name="Hansen S.H."/>
            <person name="Syldatk C."/>
            <person name="Hausmann R."/>
            <person name="Lomprez F."/>
            <person name="Vandenbogaert M."/>
            <person name="Manuguerra J.C."/>
            <person name="Grimont P.A."/>
        </authorList>
    </citation>
    <scope>NUCLEOTIDE SEQUENCE [LARGE SCALE GENOMIC DNA]</scope>
    <source>
        <strain evidence="7 8">DSM 100043</strain>
    </source>
</reference>
<comment type="similarity">
    <text evidence="4">Belongs to the SctE/SipB/YopB family.</text>
</comment>
<comment type="caution">
    <text evidence="7">The sequence shown here is derived from an EMBL/GenBank/DDBJ whole genome shotgun (WGS) entry which is preliminary data.</text>
</comment>
<evidence type="ECO:0000256" key="5">
    <source>
        <dbReference type="SAM" id="Coils"/>
    </source>
</evidence>
<dbReference type="EMBL" id="MRWE01000007">
    <property type="protein sequence ID" value="ORJ26457.1"/>
    <property type="molecule type" value="Genomic_DNA"/>
</dbReference>
<dbReference type="Proteomes" id="UP000192536">
    <property type="component" value="Unassembled WGS sequence"/>
</dbReference>
<dbReference type="RefSeq" id="WP_017490913.1">
    <property type="nucleotide sequence ID" value="NZ_CP049603.1"/>
</dbReference>
<organism evidence="7 8">
    <name type="scientific">Rouxiella badensis</name>
    <dbReference type="NCBI Taxonomy" id="1646377"/>
    <lineage>
        <taxon>Bacteria</taxon>
        <taxon>Pseudomonadati</taxon>
        <taxon>Pseudomonadota</taxon>
        <taxon>Gammaproteobacteria</taxon>
        <taxon>Enterobacterales</taxon>
        <taxon>Yersiniaceae</taxon>
        <taxon>Rouxiella</taxon>
    </lineage>
</organism>
<proteinExistence type="inferred from homology"/>
<dbReference type="Pfam" id="PF04888">
    <property type="entry name" value="SseC"/>
    <property type="match status" value="1"/>
</dbReference>
<protein>
    <recommendedName>
        <fullName evidence="6">Translocator protein BipB-like C-terminal domain-containing protein</fullName>
    </recommendedName>
</protein>
<dbReference type="GO" id="GO:0033644">
    <property type="term" value="C:host cell membrane"/>
    <property type="evidence" value="ECO:0007669"/>
    <property type="project" value="UniProtKB-SubCell"/>
</dbReference>
<keyword evidence="5" id="KW-0175">Coiled coil</keyword>
<evidence type="ECO:0000256" key="3">
    <source>
        <dbReference type="ARBA" id="ARBA00023026"/>
    </source>
</evidence>
<accession>A0A1X0WI39</accession>
<evidence type="ECO:0000259" key="6">
    <source>
        <dbReference type="Pfam" id="PF04888"/>
    </source>
</evidence>
<dbReference type="STRING" id="1646377.BS640_06360"/>
<keyword evidence="2" id="KW-0472">Membrane</keyword>
<feature type="domain" description="Translocator protein BipB-like C-terminal" evidence="6">
    <location>
        <begin position="108"/>
        <end position="341"/>
    </location>
</feature>
<keyword evidence="3" id="KW-0843">Virulence</keyword>